<feature type="region of interest" description="Disordered" evidence="18">
    <location>
        <begin position="138"/>
        <end position="483"/>
    </location>
</feature>
<gene>
    <name evidence="21" type="primary">LOC106463711</name>
</gene>
<keyword evidence="10" id="KW-0747">Spliceosome</keyword>
<feature type="compositionally biased region" description="Basic and acidic residues" evidence="18">
    <location>
        <begin position="198"/>
        <end position="222"/>
    </location>
</feature>
<organism evidence="20 21">
    <name type="scientific">Limulus polyphemus</name>
    <name type="common">Atlantic horseshoe crab</name>
    <dbReference type="NCBI Taxonomy" id="6850"/>
    <lineage>
        <taxon>Eukaryota</taxon>
        <taxon>Metazoa</taxon>
        <taxon>Ecdysozoa</taxon>
        <taxon>Arthropoda</taxon>
        <taxon>Chelicerata</taxon>
        <taxon>Merostomata</taxon>
        <taxon>Xiphosura</taxon>
        <taxon>Limulidae</taxon>
        <taxon>Limulus</taxon>
    </lineage>
</organism>
<evidence type="ECO:0000256" key="4">
    <source>
        <dbReference type="ARBA" id="ARBA00004556"/>
    </source>
</evidence>
<evidence type="ECO:0000256" key="5">
    <source>
        <dbReference type="ARBA" id="ARBA00009548"/>
    </source>
</evidence>
<dbReference type="Pfam" id="PF09405">
    <property type="entry name" value="Btz"/>
    <property type="match status" value="1"/>
</dbReference>
<evidence type="ECO:0000256" key="2">
    <source>
        <dbReference type="ARBA" id="ARBA00004279"/>
    </source>
</evidence>
<evidence type="ECO:0000256" key="8">
    <source>
        <dbReference type="ARBA" id="ARBA00022490"/>
    </source>
</evidence>
<evidence type="ECO:0000313" key="20">
    <source>
        <dbReference type="Proteomes" id="UP000694941"/>
    </source>
</evidence>
<evidence type="ECO:0000256" key="15">
    <source>
        <dbReference type="ARBA" id="ARBA00023187"/>
    </source>
</evidence>
<feature type="compositionally biased region" description="Low complexity" evidence="18">
    <location>
        <begin position="339"/>
        <end position="352"/>
    </location>
</feature>
<feature type="region of interest" description="Disordered" evidence="18">
    <location>
        <begin position="543"/>
        <end position="577"/>
    </location>
</feature>
<comment type="subcellular location">
    <subcellularLocation>
        <location evidence="2">Cell projection</location>
        <location evidence="2">Dendrite</location>
    </subcellularLocation>
    <subcellularLocation>
        <location evidence="1">Cytoplasm</location>
        <location evidence="1">Stress granule</location>
    </subcellularLocation>
    <subcellularLocation>
        <location evidence="4">Cytoplasm</location>
        <location evidence="4">Perinuclear region</location>
    </subcellularLocation>
    <subcellularLocation>
        <location evidence="3">Nucleus speckle</location>
    </subcellularLocation>
</comment>
<feature type="domain" description="Btz" evidence="19">
    <location>
        <begin position="31"/>
        <end position="146"/>
    </location>
</feature>
<dbReference type="SMART" id="SM01044">
    <property type="entry name" value="Btz"/>
    <property type="match status" value="1"/>
</dbReference>
<feature type="compositionally biased region" description="Low complexity" evidence="18">
    <location>
        <begin position="559"/>
        <end position="569"/>
    </location>
</feature>
<feature type="region of interest" description="Disordered" evidence="18">
    <location>
        <begin position="23"/>
        <end position="107"/>
    </location>
</feature>
<evidence type="ECO:0000256" key="17">
    <source>
        <dbReference type="ARBA" id="ARBA00023273"/>
    </source>
</evidence>
<dbReference type="RefSeq" id="XP_013779226.1">
    <property type="nucleotide sequence ID" value="XM_013923772.2"/>
</dbReference>
<accession>A0ABM1BCH2</accession>
<keyword evidence="11" id="KW-0509">mRNA transport</keyword>
<dbReference type="GeneID" id="106463711"/>
<sequence length="669" mass="75100">MEDTADVVIEGELEQVHEEIFLDDFDEDDEDYVGERQEGDGEEGASPFQTVEKVLDDDEDRRNPQFIPKKGAFYEHDDRIHGEEETVEKKKQEEEISSKTDNKKKKKLWLDKEKWGHDMFHEEEQAPKSHEEVVAVYGYDIRSEDGPPRARRRRRYGRGPNKYTRNWQDEDAYVTGLVSERGNRGRRRGRGRGRGQRQYRDDSFTHEDNEGRGNSKSTKDASDSLINTEDFPSLPSQQHTDQNTYKNESDVVVNNSASKDSEVVQSLTFENSKYVNKYKAADKEEERQLKGQGYPSRTPRGKRPPFPTASRGRGRGQRKLERTLSNPTNSVNSAMNVKTTSRSRQRTSSSTDDSLESGVIGEIEKLEIGDPRVKENQTNFKDKIPRKDGRRENHKPNSQSNSGNAHQREHVSGGRGDVQNTNRPKRYSSLRQRSLPETSNYQPAQPSVPPRFYETGYRPMYAANDGVTRGTQHQQPTSPPLLAAGHFQGYTAAAPYQEGYGGAVRAPIPSLPRILPSVSMTSGQPVVPSAYLPANSGLINYPTTPVAPPQPPAAPPAGFPQYPLPQQYNSPPPPPELSQEIYRGGITYYNTQSQQQLLRTPPQKRPKAAIPIVPPPLSQGITVGGQERTTDESQEEEHVSDVEPLTLGKEKQEAIPADVNLQSTVGVES</sequence>
<keyword evidence="14" id="KW-0866">Nonsense-mediated mRNA decay</keyword>
<evidence type="ECO:0000259" key="19">
    <source>
        <dbReference type="SMART" id="SM01044"/>
    </source>
</evidence>
<keyword evidence="13" id="KW-0694">RNA-binding</keyword>
<dbReference type="Proteomes" id="UP000694941">
    <property type="component" value="Unplaced"/>
</dbReference>
<keyword evidence="16" id="KW-0539">Nucleus</keyword>
<evidence type="ECO:0000256" key="3">
    <source>
        <dbReference type="ARBA" id="ARBA00004324"/>
    </source>
</evidence>
<evidence type="ECO:0000256" key="1">
    <source>
        <dbReference type="ARBA" id="ARBA00004210"/>
    </source>
</evidence>
<dbReference type="PANTHER" id="PTHR13434:SF0">
    <property type="entry name" value="PROTEIN CASC3"/>
    <property type="match status" value="1"/>
</dbReference>
<feature type="compositionally biased region" description="Acidic residues" evidence="18">
    <location>
        <begin position="23"/>
        <end position="32"/>
    </location>
</feature>
<evidence type="ECO:0000256" key="13">
    <source>
        <dbReference type="ARBA" id="ARBA00022884"/>
    </source>
</evidence>
<protein>
    <recommendedName>
        <fullName evidence="6">Protein CASC3</fullName>
    </recommendedName>
</protein>
<evidence type="ECO:0000256" key="11">
    <source>
        <dbReference type="ARBA" id="ARBA00022816"/>
    </source>
</evidence>
<feature type="compositionally biased region" description="Pro residues" evidence="18">
    <location>
        <begin position="545"/>
        <end position="558"/>
    </location>
</feature>
<dbReference type="InterPro" id="IPR028544">
    <property type="entry name" value="CASC3"/>
</dbReference>
<keyword evidence="9" id="KW-0507">mRNA processing</keyword>
<feature type="compositionally biased region" description="Polar residues" evidence="18">
    <location>
        <begin position="660"/>
        <end position="669"/>
    </location>
</feature>
<evidence type="ECO:0000256" key="10">
    <source>
        <dbReference type="ARBA" id="ARBA00022728"/>
    </source>
</evidence>
<dbReference type="InterPro" id="IPR018545">
    <property type="entry name" value="Btz_dom"/>
</dbReference>
<evidence type="ECO:0000256" key="12">
    <source>
        <dbReference type="ARBA" id="ARBA00022845"/>
    </source>
</evidence>
<evidence type="ECO:0000256" key="9">
    <source>
        <dbReference type="ARBA" id="ARBA00022664"/>
    </source>
</evidence>
<feature type="compositionally biased region" description="Basic and acidic residues" evidence="18">
    <location>
        <begin position="72"/>
        <end position="101"/>
    </location>
</feature>
<feature type="region of interest" description="Disordered" evidence="18">
    <location>
        <begin position="603"/>
        <end position="669"/>
    </location>
</feature>
<evidence type="ECO:0000313" key="21">
    <source>
        <dbReference type="RefSeq" id="XP_013779226.1"/>
    </source>
</evidence>
<keyword evidence="12" id="KW-0810">Translation regulation</keyword>
<feature type="compositionally biased region" description="Basic residues" evidence="18">
    <location>
        <begin position="184"/>
        <end position="197"/>
    </location>
</feature>
<evidence type="ECO:0000256" key="18">
    <source>
        <dbReference type="SAM" id="MobiDB-lite"/>
    </source>
</evidence>
<feature type="compositionally biased region" description="Basic and acidic residues" evidence="18">
    <location>
        <begin position="362"/>
        <end position="395"/>
    </location>
</feature>
<feature type="compositionally biased region" description="Polar residues" evidence="18">
    <location>
        <begin position="323"/>
        <end position="338"/>
    </location>
</feature>
<keyword evidence="8" id="KW-0963">Cytoplasm</keyword>
<evidence type="ECO:0000256" key="7">
    <source>
        <dbReference type="ARBA" id="ARBA00022448"/>
    </source>
</evidence>
<name>A0ABM1BCH2_LIMPO</name>
<evidence type="ECO:0000256" key="6">
    <source>
        <dbReference type="ARBA" id="ARBA00019964"/>
    </source>
</evidence>
<feature type="compositionally biased region" description="Polar residues" evidence="18">
    <location>
        <begin position="429"/>
        <end position="445"/>
    </location>
</feature>
<keyword evidence="15" id="KW-0508">mRNA splicing</keyword>
<keyword evidence="20" id="KW-1185">Reference proteome</keyword>
<evidence type="ECO:0000256" key="14">
    <source>
        <dbReference type="ARBA" id="ARBA00023161"/>
    </source>
</evidence>
<feature type="compositionally biased region" description="Basic and acidic residues" evidence="18">
    <location>
        <begin position="279"/>
        <end position="289"/>
    </location>
</feature>
<feature type="compositionally biased region" description="Polar residues" evidence="18">
    <location>
        <begin position="234"/>
        <end position="274"/>
    </location>
</feature>
<dbReference type="PANTHER" id="PTHR13434">
    <property type="entry name" value="PROTEIN CASC3"/>
    <property type="match status" value="1"/>
</dbReference>
<comment type="similarity">
    <text evidence="5">Belongs to the CASC3 family.</text>
</comment>
<keyword evidence="17" id="KW-0966">Cell projection</keyword>
<feature type="compositionally biased region" description="Basic and acidic residues" evidence="18">
    <location>
        <begin position="628"/>
        <end position="641"/>
    </location>
</feature>
<keyword evidence="7" id="KW-0813">Transport</keyword>
<reference evidence="21" key="1">
    <citation type="submission" date="2025-08" db="UniProtKB">
        <authorList>
            <consortium name="RefSeq"/>
        </authorList>
    </citation>
    <scope>IDENTIFICATION</scope>
    <source>
        <tissue evidence="21">Muscle</tissue>
    </source>
</reference>
<evidence type="ECO:0000256" key="16">
    <source>
        <dbReference type="ARBA" id="ARBA00023242"/>
    </source>
</evidence>
<proteinExistence type="inferred from homology"/>
<feature type="compositionally biased region" description="Polar residues" evidence="18">
    <location>
        <begin position="396"/>
        <end position="405"/>
    </location>
</feature>